<gene>
    <name evidence="2" type="ORF">CGOC_LOCUS260</name>
</gene>
<dbReference type="OrthoDB" id="6132182at2759"/>
<dbReference type="Pfam" id="PF00092">
    <property type="entry name" value="VWA"/>
    <property type="match status" value="1"/>
</dbReference>
<dbReference type="InterPro" id="IPR002035">
    <property type="entry name" value="VWF_A"/>
</dbReference>
<dbReference type="PROSITE" id="PS50234">
    <property type="entry name" value="VWFA"/>
    <property type="match status" value="1"/>
</dbReference>
<dbReference type="PANTHER" id="PTHR24020">
    <property type="entry name" value="COLLAGEN ALPHA"/>
    <property type="match status" value="1"/>
</dbReference>
<evidence type="ECO:0000313" key="2">
    <source>
        <dbReference type="EMBL" id="VDK43938.1"/>
    </source>
</evidence>
<accession>A0A3P6RPT1</accession>
<name>A0A3P6RPT1_CYLGO</name>
<dbReference type="InterPro" id="IPR050525">
    <property type="entry name" value="ECM_Assembly_Org"/>
</dbReference>
<dbReference type="Proteomes" id="UP000271889">
    <property type="component" value="Unassembled WGS sequence"/>
</dbReference>
<feature type="non-terminal residue" evidence="2">
    <location>
        <position position="1"/>
    </location>
</feature>
<organism evidence="2 3">
    <name type="scientific">Cylicostephanus goldi</name>
    <name type="common">Nematode worm</name>
    <dbReference type="NCBI Taxonomy" id="71465"/>
    <lineage>
        <taxon>Eukaryota</taxon>
        <taxon>Metazoa</taxon>
        <taxon>Ecdysozoa</taxon>
        <taxon>Nematoda</taxon>
        <taxon>Chromadorea</taxon>
        <taxon>Rhabditida</taxon>
        <taxon>Rhabditina</taxon>
        <taxon>Rhabditomorpha</taxon>
        <taxon>Strongyloidea</taxon>
        <taxon>Strongylidae</taxon>
        <taxon>Cylicostephanus</taxon>
    </lineage>
</organism>
<dbReference type="SMART" id="SM00327">
    <property type="entry name" value="VWA"/>
    <property type="match status" value="1"/>
</dbReference>
<dbReference type="AlphaFoldDB" id="A0A3P6RPT1"/>
<evidence type="ECO:0000259" key="1">
    <source>
        <dbReference type="PROSITE" id="PS50234"/>
    </source>
</evidence>
<protein>
    <recommendedName>
        <fullName evidence="1">VWFA domain-containing protein</fullName>
    </recommendedName>
</protein>
<proteinExistence type="predicted"/>
<feature type="domain" description="VWFA" evidence="1">
    <location>
        <begin position="36"/>
        <end position="210"/>
    </location>
</feature>
<evidence type="ECO:0000313" key="3">
    <source>
        <dbReference type="Proteomes" id="UP000271889"/>
    </source>
</evidence>
<dbReference type="PANTHER" id="PTHR24020:SF84">
    <property type="entry name" value="VWFA DOMAIN-CONTAINING PROTEIN"/>
    <property type="match status" value="1"/>
</dbReference>
<dbReference type="Gene3D" id="3.40.50.410">
    <property type="entry name" value="von Willebrand factor, type A domain"/>
    <property type="match status" value="1"/>
</dbReference>
<dbReference type="EMBL" id="UYRV01000339">
    <property type="protein sequence ID" value="VDK43938.1"/>
    <property type="molecule type" value="Genomic_DNA"/>
</dbReference>
<dbReference type="InterPro" id="IPR036465">
    <property type="entry name" value="vWFA_dom_sf"/>
</dbReference>
<keyword evidence="3" id="KW-1185">Reference proteome</keyword>
<dbReference type="SUPFAM" id="SSF53300">
    <property type="entry name" value="vWA-like"/>
    <property type="match status" value="1"/>
</dbReference>
<sequence length="217" mass="24132">TTRQPTTPSFTHHFTRRTTEELVESSTVFKRGCLIDLIIVLDSSGSVEETFRREKELAAGIISRLRIGPDNARVTIIRFAGSQSVRTVYSFDDPQSKNKILRVLDGLHFSSGTTAIDAALVKAFHEYTVDNGARPGHARPVAVIFTDGYGRRSALKAAEQLRHVIPDTYAIAINHMFAIARPELEVIVGQPERVFTDENIGKFHDILENVAKDCIVD</sequence>
<reference evidence="2 3" key="1">
    <citation type="submission" date="2018-11" db="EMBL/GenBank/DDBJ databases">
        <authorList>
            <consortium name="Pathogen Informatics"/>
        </authorList>
    </citation>
    <scope>NUCLEOTIDE SEQUENCE [LARGE SCALE GENOMIC DNA]</scope>
</reference>